<evidence type="ECO:0000313" key="1">
    <source>
        <dbReference type="EMBL" id="TGD42338.1"/>
    </source>
</evidence>
<accession>A0ABY2KIW0</accession>
<dbReference type="EMBL" id="RPEM01000009">
    <property type="protein sequence ID" value="TGD42338.1"/>
    <property type="molecule type" value="Genomic_DNA"/>
</dbReference>
<name>A0ABY2KIW0_9RHOB</name>
<comment type="caution">
    <text evidence="1">The sequence shown here is derived from an EMBL/GenBank/DDBJ whole genome shotgun (WGS) entry which is preliminary data.</text>
</comment>
<protein>
    <submittedName>
        <fullName evidence="1">Uncharacterized protein</fullName>
    </submittedName>
</protein>
<dbReference type="Proteomes" id="UP000297741">
    <property type="component" value="Unassembled WGS sequence"/>
</dbReference>
<reference evidence="1 2" key="1">
    <citation type="submission" date="2018-11" db="EMBL/GenBank/DDBJ databases">
        <title>Tabrizicola sp. isolated from sediment of alpine lake.</title>
        <authorList>
            <person name="Liu Z."/>
        </authorList>
    </citation>
    <scope>NUCLEOTIDE SEQUENCE [LARGE SCALE GENOMIC DNA]</scope>
    <source>
        <strain evidence="1 2">DRYC-M-16</strain>
    </source>
</reference>
<organism evidence="1 2">
    <name type="scientific">Pseudotabrizicola sediminis</name>
    <dbReference type="NCBI Taxonomy" id="2486418"/>
    <lineage>
        <taxon>Bacteria</taxon>
        <taxon>Pseudomonadati</taxon>
        <taxon>Pseudomonadota</taxon>
        <taxon>Alphaproteobacteria</taxon>
        <taxon>Rhodobacterales</taxon>
        <taxon>Paracoccaceae</taxon>
        <taxon>Pseudotabrizicola</taxon>
    </lineage>
</organism>
<sequence>MTQGKGGQMRELAMILMLWPGVVLADGWQQLTGDQIADALTSRLVVFPDGVAQYFLDDGRTVRAGGWGEWRVDGDLYCEIWSGKRPICAQVDSDGPGLRFREDSGFTRAGSYGDL</sequence>
<gene>
    <name evidence="1" type="ORF">EEB11_13665</name>
</gene>
<proteinExistence type="predicted"/>
<evidence type="ECO:0000313" key="2">
    <source>
        <dbReference type="Proteomes" id="UP000297741"/>
    </source>
</evidence>
<keyword evidence="2" id="KW-1185">Reference proteome</keyword>